<dbReference type="AlphaFoldDB" id="A0A8S9L1M4"/>
<organism evidence="1 2">
    <name type="scientific">Brassica cretica</name>
    <name type="common">Mustard</name>
    <dbReference type="NCBI Taxonomy" id="69181"/>
    <lineage>
        <taxon>Eukaryota</taxon>
        <taxon>Viridiplantae</taxon>
        <taxon>Streptophyta</taxon>
        <taxon>Embryophyta</taxon>
        <taxon>Tracheophyta</taxon>
        <taxon>Spermatophyta</taxon>
        <taxon>Magnoliopsida</taxon>
        <taxon>eudicotyledons</taxon>
        <taxon>Gunneridae</taxon>
        <taxon>Pentapetalae</taxon>
        <taxon>rosids</taxon>
        <taxon>malvids</taxon>
        <taxon>Brassicales</taxon>
        <taxon>Brassicaceae</taxon>
        <taxon>Brassiceae</taxon>
        <taxon>Brassica</taxon>
    </lineage>
</organism>
<accession>A0A8S9L1M4</accession>
<reference evidence="1" key="1">
    <citation type="submission" date="2019-12" db="EMBL/GenBank/DDBJ databases">
        <title>Genome sequencing and annotation of Brassica cretica.</title>
        <authorList>
            <person name="Studholme D.J."/>
            <person name="Sarris P.F."/>
        </authorList>
    </citation>
    <scope>NUCLEOTIDE SEQUENCE</scope>
    <source>
        <strain evidence="1">PFS-001/15</strain>
        <tissue evidence="1">Leaf</tissue>
    </source>
</reference>
<name>A0A8S9L1M4_BRACR</name>
<evidence type="ECO:0000313" key="1">
    <source>
        <dbReference type="EMBL" id="KAF2600575.1"/>
    </source>
</evidence>
<dbReference type="Proteomes" id="UP000712281">
    <property type="component" value="Unassembled WGS sequence"/>
</dbReference>
<comment type="caution">
    <text evidence="1">The sequence shown here is derived from an EMBL/GenBank/DDBJ whole genome shotgun (WGS) entry which is preliminary data.</text>
</comment>
<proteinExistence type="predicted"/>
<protein>
    <submittedName>
        <fullName evidence="1">Uncharacterized protein</fullName>
    </submittedName>
</protein>
<gene>
    <name evidence="1" type="ORF">F2Q68_00007578</name>
</gene>
<sequence length="91" mass="11035">MLNRIDQKDGQDMVLLVLGTWIRDADRRWIFEPDIGWTREEYIRLHTQMKLVELLKTIKERLHITSSEVTIKLSYQYPEWLSEDDEELDMP</sequence>
<evidence type="ECO:0000313" key="2">
    <source>
        <dbReference type="Proteomes" id="UP000712281"/>
    </source>
</evidence>
<dbReference type="EMBL" id="QGKW02000717">
    <property type="protein sequence ID" value="KAF2600575.1"/>
    <property type="molecule type" value="Genomic_DNA"/>
</dbReference>